<sequence>MRLSTGLFAASSLIALAACSSTGGTPDPILGEDGQPAPPRNLVTNALSYRAENHGSAVSETYDLAVTAMRTRYQTNGAAVFVGIEHDAVGESETTEFRYDAAADTFTIDIDLPNADDAPILVNETWGPLLLLTPKDLFGLNNGVSAVYLAKQPDFYGFVDETLIGGNEFTADAYIDALGAVDATGSGSGYLALWVTIANDLGFEGSERDVGSLPIYIANDPATFGAPGSLAGDIEAATAYVEDLSPAAFSDAQAAAPVPSSAFDPIMSELLATAPESFGVNVEGQISDNDASFIIAVMDDVGGTAVEDYITAITIITDDIEAAPNYLYQANGVTYYQYKTEGDVVDTRFVAAGEWQKTEASGETIFGHFVYGQLTDPDEMPTSGTASYTGTVYGSILRQNRVDSLRGGLNLNTDFQTGALDMTFNADIAYRDDEGITQFIDYADFTGTGRIDDANFDGTMQGVTSIDTSETDSPLVVDGSFEGHFYGPTAQEAGGTFEFSNTEAAATGSFVAVRD</sequence>
<accession>E0TEM5</accession>
<dbReference type="RefSeq" id="WP_013299882.1">
    <property type="nucleotide sequence ID" value="NC_014414.1"/>
</dbReference>
<dbReference type="Proteomes" id="UP000001302">
    <property type="component" value="Chromosome"/>
</dbReference>
<dbReference type="OrthoDB" id="7508067at2"/>
<dbReference type="STRING" id="314260.PB2503_04167"/>
<evidence type="ECO:0000313" key="4">
    <source>
        <dbReference type="Proteomes" id="UP000001302"/>
    </source>
</evidence>
<gene>
    <name evidence="3" type="ordered locus">PB2503_04167</name>
</gene>
<keyword evidence="1" id="KW-0732">Signal</keyword>
<dbReference type="Gene3D" id="2.40.160.90">
    <property type="match status" value="1"/>
</dbReference>
<organism evidence="3 4">
    <name type="scientific">Parvularcula bermudensis (strain ATCC BAA-594 / HTCC2503 / KCTC 12087)</name>
    <dbReference type="NCBI Taxonomy" id="314260"/>
    <lineage>
        <taxon>Bacteria</taxon>
        <taxon>Pseudomonadati</taxon>
        <taxon>Pseudomonadota</taxon>
        <taxon>Alphaproteobacteria</taxon>
        <taxon>Parvularculales</taxon>
        <taxon>Parvularculaceae</taxon>
        <taxon>Parvularcula</taxon>
    </lineage>
</organism>
<protein>
    <submittedName>
        <fullName evidence="3">Transferrin-binding protein B</fullName>
    </submittedName>
</protein>
<feature type="signal peptide" evidence="1">
    <location>
        <begin position="1"/>
        <end position="17"/>
    </location>
</feature>
<dbReference type="EMBL" id="CP002156">
    <property type="protein sequence ID" value="ADM08908.1"/>
    <property type="molecule type" value="Genomic_DNA"/>
</dbReference>
<evidence type="ECO:0000256" key="1">
    <source>
        <dbReference type="SAM" id="SignalP"/>
    </source>
</evidence>
<dbReference type="SUPFAM" id="SSF56925">
    <property type="entry name" value="OMPA-like"/>
    <property type="match status" value="1"/>
</dbReference>
<proteinExistence type="predicted"/>
<name>E0TEM5_PARBH</name>
<dbReference type="AlphaFoldDB" id="E0TEM5"/>
<evidence type="ECO:0000313" key="3">
    <source>
        <dbReference type="EMBL" id="ADM08908.1"/>
    </source>
</evidence>
<evidence type="ECO:0000259" key="2">
    <source>
        <dbReference type="Pfam" id="PF01298"/>
    </source>
</evidence>
<dbReference type="Pfam" id="PF01298">
    <property type="entry name" value="TbpB_B_D"/>
    <property type="match status" value="1"/>
</dbReference>
<dbReference type="InterPro" id="IPR011250">
    <property type="entry name" value="OMP/PagP_B-barrel"/>
</dbReference>
<dbReference type="KEGG" id="pbr:PB2503_04167"/>
<dbReference type="PROSITE" id="PS51257">
    <property type="entry name" value="PROKAR_LIPOPROTEIN"/>
    <property type="match status" value="1"/>
</dbReference>
<reference evidence="3 4" key="2">
    <citation type="journal article" date="2011" name="J. Bacteriol.">
        <title>Complete genome sequence of strain HTCC2503T of Parvularcula bermudensis, the type species of the order "Parvularculales" in the class Alphaproteobacteria.</title>
        <authorList>
            <person name="Oh H.M."/>
            <person name="Kang I."/>
            <person name="Vergin K.L."/>
            <person name="Kang D."/>
            <person name="Rhee K.H."/>
            <person name="Giovannoni S.J."/>
            <person name="Cho J.C."/>
        </authorList>
    </citation>
    <scope>NUCLEOTIDE SEQUENCE [LARGE SCALE GENOMIC DNA]</scope>
    <source>
        <strain evidence="4">ATCC BAA-594 / HTCC2503 / KCTC 12087</strain>
    </source>
</reference>
<feature type="domain" description="Transferrin-binding protein B C-lobe/N-lobe beta-barrel" evidence="2">
    <location>
        <begin position="380"/>
        <end position="514"/>
    </location>
</feature>
<dbReference type="InterPro" id="IPR001677">
    <property type="entry name" value="TbpB_B_D"/>
</dbReference>
<keyword evidence="4" id="KW-1185">Reference proteome</keyword>
<dbReference type="HOGENOM" id="CLU_528786_0_0_5"/>
<reference evidence="4" key="1">
    <citation type="submission" date="2010-08" db="EMBL/GenBank/DDBJ databases">
        <title>Genome sequence of Parvularcula bermudensis HTCC2503.</title>
        <authorList>
            <person name="Kang D.-M."/>
            <person name="Oh H.-M."/>
            <person name="Cho J.-C."/>
        </authorList>
    </citation>
    <scope>NUCLEOTIDE SEQUENCE [LARGE SCALE GENOMIC DNA]</scope>
    <source>
        <strain evidence="4">ATCC BAA-594 / HTCC2503 / KCTC 12087</strain>
    </source>
</reference>
<feature type="chain" id="PRO_5003140612" evidence="1">
    <location>
        <begin position="18"/>
        <end position="515"/>
    </location>
</feature>